<keyword evidence="5" id="KW-0472">Membrane</keyword>
<dbReference type="Proteomes" id="UP000826656">
    <property type="component" value="Unassembled WGS sequence"/>
</dbReference>
<dbReference type="Pfam" id="PF13202">
    <property type="entry name" value="EF-hand_5"/>
    <property type="match status" value="1"/>
</dbReference>
<comment type="caution">
    <text evidence="7">The sequence shown here is derived from an EMBL/GenBank/DDBJ whole genome shotgun (WGS) entry which is preliminary data.</text>
</comment>
<dbReference type="SMART" id="SM00054">
    <property type="entry name" value="EFh"/>
    <property type="match status" value="4"/>
</dbReference>
<evidence type="ECO:0000313" key="8">
    <source>
        <dbReference type="Proteomes" id="UP000826656"/>
    </source>
</evidence>
<dbReference type="SUPFAM" id="SSF47473">
    <property type="entry name" value="EF-hand"/>
    <property type="match status" value="2"/>
</dbReference>
<evidence type="ECO:0000256" key="4">
    <source>
        <dbReference type="SAM" id="MobiDB-lite"/>
    </source>
</evidence>
<accession>A0ABQ7UMK4</accession>
<dbReference type="PANTHER" id="PTHR10827:SF98">
    <property type="entry name" value="45 KDA CALCIUM-BINDING PROTEIN"/>
    <property type="match status" value="1"/>
</dbReference>
<dbReference type="InterPro" id="IPR018247">
    <property type="entry name" value="EF_Hand_1_Ca_BS"/>
</dbReference>
<feature type="transmembrane region" description="Helical" evidence="5">
    <location>
        <begin position="6"/>
        <end position="25"/>
    </location>
</feature>
<keyword evidence="5" id="KW-1133">Transmembrane helix</keyword>
<gene>
    <name evidence="7" type="ORF">KY290_030069</name>
</gene>
<evidence type="ECO:0000256" key="3">
    <source>
        <dbReference type="ARBA" id="ARBA00022837"/>
    </source>
</evidence>
<dbReference type="PROSITE" id="PS00018">
    <property type="entry name" value="EF_HAND_1"/>
    <property type="match status" value="4"/>
</dbReference>
<keyword evidence="1" id="KW-0479">Metal-binding</keyword>
<keyword evidence="2" id="KW-0677">Repeat</keyword>
<dbReference type="PANTHER" id="PTHR10827">
    <property type="entry name" value="RETICULOCALBIN"/>
    <property type="match status" value="1"/>
</dbReference>
<proteinExistence type="predicted"/>
<feature type="domain" description="EF-hand" evidence="6">
    <location>
        <begin position="170"/>
        <end position="205"/>
    </location>
</feature>
<dbReference type="Gene3D" id="1.10.238.10">
    <property type="entry name" value="EF-hand"/>
    <property type="match status" value="2"/>
</dbReference>
<organism evidence="7 8">
    <name type="scientific">Solanum tuberosum</name>
    <name type="common">Potato</name>
    <dbReference type="NCBI Taxonomy" id="4113"/>
    <lineage>
        <taxon>Eukaryota</taxon>
        <taxon>Viridiplantae</taxon>
        <taxon>Streptophyta</taxon>
        <taxon>Embryophyta</taxon>
        <taxon>Tracheophyta</taxon>
        <taxon>Spermatophyta</taxon>
        <taxon>Magnoliopsida</taxon>
        <taxon>eudicotyledons</taxon>
        <taxon>Gunneridae</taxon>
        <taxon>Pentapetalae</taxon>
        <taxon>asterids</taxon>
        <taxon>lamiids</taxon>
        <taxon>Solanales</taxon>
        <taxon>Solanaceae</taxon>
        <taxon>Solanoideae</taxon>
        <taxon>Solaneae</taxon>
        <taxon>Solanum</taxon>
    </lineage>
</organism>
<dbReference type="PROSITE" id="PS50222">
    <property type="entry name" value="EF_HAND_2"/>
    <property type="match status" value="1"/>
</dbReference>
<reference evidence="7 8" key="1">
    <citation type="journal article" date="2021" name="bioRxiv">
        <title>Chromosome-scale and haplotype-resolved genome assembly of a tetraploid potato cultivar.</title>
        <authorList>
            <person name="Sun H."/>
            <person name="Jiao W.-B."/>
            <person name="Krause K."/>
            <person name="Campoy J.A."/>
            <person name="Goel M."/>
            <person name="Folz-Donahue K."/>
            <person name="Kukat C."/>
            <person name="Huettel B."/>
            <person name="Schneeberger K."/>
        </authorList>
    </citation>
    <scope>NUCLEOTIDE SEQUENCE [LARGE SCALE GENOMIC DNA]</scope>
    <source>
        <strain evidence="7">SolTubOtavaFocal</strain>
        <tissue evidence="7">Leaves</tissue>
    </source>
</reference>
<dbReference type="InterPro" id="IPR011992">
    <property type="entry name" value="EF-hand-dom_pair"/>
</dbReference>
<feature type="region of interest" description="Disordered" evidence="4">
    <location>
        <begin position="62"/>
        <end position="82"/>
    </location>
</feature>
<dbReference type="Pfam" id="PF13499">
    <property type="entry name" value="EF-hand_7"/>
    <property type="match status" value="1"/>
</dbReference>
<dbReference type="InterPro" id="IPR002048">
    <property type="entry name" value="EF_hand_dom"/>
</dbReference>
<keyword evidence="8" id="KW-1185">Reference proteome</keyword>
<keyword evidence="5" id="KW-0812">Transmembrane</keyword>
<protein>
    <recommendedName>
        <fullName evidence="6">EF-hand domain-containing protein</fullName>
    </recommendedName>
</protein>
<evidence type="ECO:0000259" key="6">
    <source>
        <dbReference type="PROSITE" id="PS50222"/>
    </source>
</evidence>
<sequence length="342" mass="40294">MSKVVVSTIITAFVFLVVLVTQLFIKLNHKDGYYTPNGLSRRLGLKSRDPIFDPLVAELEQKTKGKSNDNSSRRSRKKEDEKYFDNDGRLKTSLRLMVLFPILDVAPKDGFIEYKELEIWNTQQAIDRLHYRTWREMEFRDKDGDGAISFFEYLPQFTNEDLEKNETSHGDAGWWMAQFRNADADQSGTLNLYEFRDFMHPEDSRNEQIQRWLLREKIRQMDVNKDNMLNRLEFSNGAYNIYKTYLEYESQGTNIPTPFQAFANLDYDGDEFLRVAELKPILQYLCPGELSYAKVYTTYLIREADDDKDGKLTLDEILNHESIFYSTVYDNGRNEDIFHEEL</sequence>
<evidence type="ECO:0000256" key="2">
    <source>
        <dbReference type="ARBA" id="ARBA00022737"/>
    </source>
</evidence>
<name>A0ABQ7UMK4_SOLTU</name>
<evidence type="ECO:0000256" key="1">
    <source>
        <dbReference type="ARBA" id="ARBA00022723"/>
    </source>
</evidence>
<dbReference type="EMBL" id="JAIVGD010000019">
    <property type="protein sequence ID" value="KAH0750837.1"/>
    <property type="molecule type" value="Genomic_DNA"/>
</dbReference>
<evidence type="ECO:0000256" key="5">
    <source>
        <dbReference type="SAM" id="Phobius"/>
    </source>
</evidence>
<evidence type="ECO:0000313" key="7">
    <source>
        <dbReference type="EMBL" id="KAH0750837.1"/>
    </source>
</evidence>
<keyword evidence="3" id="KW-0106">Calcium</keyword>